<accession>A0A505DIC3</accession>
<organism evidence="2 3">
    <name type="scientific">Streptomyces sporangiiformans</name>
    <dbReference type="NCBI Taxonomy" id="2315329"/>
    <lineage>
        <taxon>Bacteria</taxon>
        <taxon>Bacillati</taxon>
        <taxon>Actinomycetota</taxon>
        <taxon>Actinomycetes</taxon>
        <taxon>Kitasatosporales</taxon>
        <taxon>Streptomycetaceae</taxon>
        <taxon>Streptomyces</taxon>
    </lineage>
</organism>
<keyword evidence="3" id="KW-1185">Reference proteome</keyword>
<sequence length="175" mass="19275">MPALPDWPSIATTAADFLQRAEQHVYLSAHADQLAQFTADISDAQDRGVRFDVVCFGPVPVTVHKGRAVQHTSTEGTLYRHHQARHLAVVADNHDTLWALAPDGHSWSTAVITDPLFTAAIKGYIRHDLYVQQIYADFTDELHAHYGPGLQQLVQPANTTEAASRTPAERDSKTA</sequence>
<evidence type="ECO:0000256" key="1">
    <source>
        <dbReference type="SAM" id="MobiDB-lite"/>
    </source>
</evidence>
<evidence type="ECO:0008006" key="4">
    <source>
        <dbReference type="Google" id="ProtNLM"/>
    </source>
</evidence>
<feature type="region of interest" description="Disordered" evidence="1">
    <location>
        <begin position="156"/>
        <end position="175"/>
    </location>
</feature>
<evidence type="ECO:0000313" key="2">
    <source>
        <dbReference type="EMBL" id="TPQ16881.1"/>
    </source>
</evidence>
<protein>
    <recommendedName>
        <fullName evidence="4">TrmB family transcriptional regulator</fullName>
    </recommendedName>
</protein>
<dbReference type="EMBL" id="VCHX02000319">
    <property type="protein sequence ID" value="TPQ16881.1"/>
    <property type="molecule type" value="Genomic_DNA"/>
</dbReference>
<evidence type="ECO:0000313" key="3">
    <source>
        <dbReference type="Proteomes" id="UP000317378"/>
    </source>
</evidence>
<dbReference type="AlphaFoldDB" id="A0A505DIC3"/>
<reference evidence="2 3" key="1">
    <citation type="submission" date="2019-06" db="EMBL/GenBank/DDBJ databases">
        <title>Streptomyces sporangiiformans sp. nov., a novel actinomycete isolated from soil in Mount Song.</title>
        <authorList>
            <person name="Han L."/>
        </authorList>
    </citation>
    <scope>NUCLEOTIDE SEQUENCE [LARGE SCALE GENOMIC DNA]</scope>
    <source>
        <strain evidence="2 3">NEAU-SSA 1</strain>
    </source>
</reference>
<dbReference type="OrthoDB" id="1493540at2"/>
<name>A0A505DIC3_9ACTN</name>
<gene>
    <name evidence="2" type="ORF">FGD71_039385</name>
</gene>
<comment type="caution">
    <text evidence="2">The sequence shown here is derived from an EMBL/GenBank/DDBJ whole genome shotgun (WGS) entry which is preliminary data.</text>
</comment>
<proteinExistence type="predicted"/>
<dbReference type="Proteomes" id="UP000317378">
    <property type="component" value="Unassembled WGS sequence"/>
</dbReference>